<dbReference type="PANTHER" id="PTHR34547:SF1">
    <property type="entry name" value="YACP-LIKE NYN DOMAIN PROTEIN"/>
    <property type="match status" value="1"/>
</dbReference>
<evidence type="ECO:0000313" key="1">
    <source>
        <dbReference type="EMBL" id="QCT71746.1"/>
    </source>
</evidence>
<keyword evidence="2" id="KW-1185">Reference proteome</keyword>
<dbReference type="RefSeq" id="WP_096918656.1">
    <property type="nucleotide sequence ID" value="NZ_CABJDW020000001.1"/>
</dbReference>
<accession>A0A4V1GM19</accession>
<dbReference type="InterPro" id="IPR010298">
    <property type="entry name" value="YacP-like"/>
</dbReference>
<organism evidence="1 2">
    <name type="scientific">Eubacterium maltosivorans</name>
    <dbReference type="NCBI Taxonomy" id="2041044"/>
    <lineage>
        <taxon>Bacteria</taxon>
        <taxon>Bacillati</taxon>
        <taxon>Bacillota</taxon>
        <taxon>Clostridia</taxon>
        <taxon>Eubacteriales</taxon>
        <taxon>Eubacteriaceae</taxon>
        <taxon>Eubacterium</taxon>
    </lineage>
</organism>
<dbReference type="Proteomes" id="UP000218387">
    <property type="component" value="Chromosome"/>
</dbReference>
<reference evidence="1 2" key="1">
    <citation type="submission" date="2018-05" db="EMBL/GenBank/DDBJ databases">
        <title>Genome comparison of Eubacterium sp.</title>
        <authorList>
            <person name="Feng Y."/>
            <person name="Sanchez-Andrea I."/>
            <person name="Stams A.J.M."/>
            <person name="De Vos W.M."/>
        </authorList>
    </citation>
    <scope>NUCLEOTIDE SEQUENCE [LARGE SCALE GENOMIC DNA]</scope>
    <source>
        <strain evidence="1 2">YI</strain>
    </source>
</reference>
<evidence type="ECO:0000313" key="2">
    <source>
        <dbReference type="Proteomes" id="UP000218387"/>
    </source>
</evidence>
<dbReference type="CDD" id="cd10912">
    <property type="entry name" value="PIN_YacP-like"/>
    <property type="match status" value="1"/>
</dbReference>
<protein>
    <submittedName>
        <fullName evidence="1">NYN domain-containing protein</fullName>
    </submittedName>
</protein>
<proteinExistence type="predicted"/>
<name>A0A4V1GM19_EUBML</name>
<dbReference type="PANTHER" id="PTHR34547">
    <property type="entry name" value="YACP-LIKE NYN DOMAIN PROTEIN"/>
    <property type="match status" value="1"/>
</dbReference>
<dbReference type="AlphaFoldDB" id="A0A4V1GM19"/>
<gene>
    <name evidence="1" type="ORF">CPZ25_010550</name>
</gene>
<sequence>MSKIKTYLIVDGYNVIHHWAEMEGLTEFSLEEAREDLIEQLNSYSGLMGYETVLVFDAYSQESGPRREEIRGRIKVVFTEKNKTADTYIEKLVFSLPKPYTVKVVTSDYTLQRVVLAGGGERVPSRELIQAMRESAKQVRKQYRRTESDTRNKLEDYMDDEVLAVMKELRKGNVED</sequence>
<dbReference type="Pfam" id="PF05991">
    <property type="entry name" value="NYN_YacP"/>
    <property type="match status" value="1"/>
</dbReference>
<dbReference type="EMBL" id="CP029487">
    <property type="protein sequence ID" value="QCT71746.1"/>
    <property type="molecule type" value="Genomic_DNA"/>
</dbReference>
<dbReference type="KEGG" id="emt:CPZ25_010550"/>